<keyword evidence="2" id="KW-0472">Membrane</keyword>
<dbReference type="EMBL" id="LSNE01000015">
    <property type="protein sequence ID" value="KXI27130.1"/>
    <property type="molecule type" value="Genomic_DNA"/>
</dbReference>
<comment type="caution">
    <text evidence="4">The sequence shown here is derived from an EMBL/GenBank/DDBJ whole genome shotgun (WGS) entry which is preliminary data.</text>
</comment>
<evidence type="ECO:0000313" key="4">
    <source>
        <dbReference type="EMBL" id="KXI27130.1"/>
    </source>
</evidence>
<sequence length="399" mass="44487">MHNCIQTQNLKPGMVIVQVTQQNGPIKIRKAGLVTSIEMIQGLLEMGIQEVQIDPNQTVEIEASAPVIQNSATMQLLQSHSATVPKADHHLHDQFNRSLFLPSVQDIPSQWQFYTKRAAILAALVIVGLTLGFGAAYLPSVLALRSPLVLAEPVAEVSEKNSTTDNVEEPILANTPPATSQNPPENTPAQVEIQQPKLAQQEQEPETEQYEVKEPSKGVEVTQSRTAEKPQPASPELLKRFEKVIQQMEREERYASKNSEAESLANNNGPIVDLNEFPILNEQGEALVEQNLNEQKVSEQGELIAKQNMLTQVAKERIVQDVPRIDQLPDWLMKELPSMAFSAHMYASVPSERWVRVNGQNRGEGELIDNKVQILQIAPQHVILNYAGHEFSMQAMTDW</sequence>
<evidence type="ECO:0000256" key="2">
    <source>
        <dbReference type="SAM" id="Phobius"/>
    </source>
</evidence>
<accession>A0A148KLH7</accession>
<feature type="region of interest" description="Disordered" evidence="1">
    <location>
        <begin position="157"/>
        <end position="233"/>
    </location>
</feature>
<feature type="compositionally biased region" description="Polar residues" evidence="1">
    <location>
        <begin position="176"/>
        <end position="193"/>
    </location>
</feature>
<feature type="domain" description="Type II secretion system protein GspB C-terminal" evidence="3">
    <location>
        <begin position="336"/>
        <end position="395"/>
    </location>
</feature>
<dbReference type="OrthoDB" id="5432325at2"/>
<evidence type="ECO:0000259" key="3">
    <source>
        <dbReference type="Pfam" id="PF16537"/>
    </source>
</evidence>
<gene>
    <name evidence="4" type="ORF">AX660_01725</name>
</gene>
<dbReference type="RefSeq" id="WP_068381504.1">
    <property type="nucleotide sequence ID" value="NZ_LSNE01000015.1"/>
</dbReference>
<keyword evidence="5" id="KW-1185">Reference proteome</keyword>
<dbReference type="STRING" id="1799789.AX660_01725"/>
<dbReference type="AlphaFoldDB" id="A0A148KLH7"/>
<evidence type="ECO:0000313" key="5">
    <source>
        <dbReference type="Proteomes" id="UP000070299"/>
    </source>
</evidence>
<keyword evidence="2" id="KW-1133">Transmembrane helix</keyword>
<organism evidence="4 5">
    <name type="scientific">Paraglaciecola hydrolytica</name>
    <dbReference type="NCBI Taxonomy" id="1799789"/>
    <lineage>
        <taxon>Bacteria</taxon>
        <taxon>Pseudomonadati</taxon>
        <taxon>Pseudomonadota</taxon>
        <taxon>Gammaproteobacteria</taxon>
        <taxon>Alteromonadales</taxon>
        <taxon>Alteromonadaceae</taxon>
        <taxon>Paraglaciecola</taxon>
    </lineage>
</organism>
<evidence type="ECO:0000256" key="1">
    <source>
        <dbReference type="SAM" id="MobiDB-lite"/>
    </source>
</evidence>
<dbReference type="GO" id="GO:0015627">
    <property type="term" value="C:type II protein secretion system complex"/>
    <property type="evidence" value="ECO:0007669"/>
    <property type="project" value="InterPro"/>
</dbReference>
<proteinExistence type="predicted"/>
<reference evidence="5" key="1">
    <citation type="submission" date="2016-02" db="EMBL/GenBank/DDBJ databases">
        <authorList>
            <person name="Schultz-Johansen M."/>
            <person name="Glaring M.A."/>
            <person name="Bech P.K."/>
            <person name="Stougaard P."/>
        </authorList>
    </citation>
    <scope>NUCLEOTIDE SEQUENCE [LARGE SCALE GENOMIC DNA]</scope>
    <source>
        <strain evidence="5">S66</strain>
    </source>
</reference>
<keyword evidence="2" id="KW-0812">Transmembrane</keyword>
<name>A0A148KLH7_9ALTE</name>
<protein>
    <recommendedName>
        <fullName evidence="3">Type II secretion system protein GspB C-terminal domain-containing protein</fullName>
    </recommendedName>
</protein>
<dbReference type="Pfam" id="PF16537">
    <property type="entry name" value="T2SSB"/>
    <property type="match status" value="1"/>
</dbReference>
<dbReference type="InterPro" id="IPR032389">
    <property type="entry name" value="GspB_C"/>
</dbReference>
<feature type="transmembrane region" description="Helical" evidence="2">
    <location>
        <begin position="118"/>
        <end position="138"/>
    </location>
</feature>
<dbReference type="Proteomes" id="UP000070299">
    <property type="component" value="Unassembled WGS sequence"/>
</dbReference>